<protein>
    <recommendedName>
        <fullName evidence="3">Phage tail protein</fullName>
    </recommendedName>
</protein>
<evidence type="ECO:0000313" key="2">
    <source>
        <dbReference type="Proteomes" id="UP000095787"/>
    </source>
</evidence>
<dbReference type="AlphaFoldDB" id="A0A174FM68"/>
<dbReference type="InterPro" id="IPR058154">
    <property type="entry name" value="Bxb1_TTP-like"/>
</dbReference>
<sequence length="196" mass="21203">MIINFLIIIQERKMTNVNNVSAGKPKIGGAVFVAPIGTELPEDVTTQLNAAFKGLGYCSDDGITNTNSPETEEQKAWGGDTVLNMQASKADTFKLKLLEVLNVDVLKTVYGENNVTGTIEAGITIKANNSETEQVSWVFDMILKGAVKRIVIPQASISELGDIVYKDNEATGYELTIAAVADKEGNTHYEYIKKAG</sequence>
<organism evidence="1 2">
    <name type="scientific">[Ruminococcus] torques</name>
    <dbReference type="NCBI Taxonomy" id="33039"/>
    <lineage>
        <taxon>Bacteria</taxon>
        <taxon>Bacillati</taxon>
        <taxon>Bacillota</taxon>
        <taxon>Clostridia</taxon>
        <taxon>Lachnospirales</taxon>
        <taxon>Lachnospiraceae</taxon>
        <taxon>Mediterraneibacter</taxon>
    </lineage>
</organism>
<accession>A0A174FM68</accession>
<evidence type="ECO:0000313" key="1">
    <source>
        <dbReference type="EMBL" id="CUO49580.1"/>
    </source>
</evidence>
<evidence type="ECO:0008006" key="3">
    <source>
        <dbReference type="Google" id="ProtNLM"/>
    </source>
</evidence>
<proteinExistence type="predicted"/>
<dbReference type="Pfam" id="PF25681">
    <property type="entry name" value="Phage_TTP_17"/>
    <property type="match status" value="1"/>
</dbReference>
<reference evidence="1 2" key="1">
    <citation type="submission" date="2015-09" db="EMBL/GenBank/DDBJ databases">
        <authorList>
            <consortium name="Pathogen Informatics"/>
        </authorList>
    </citation>
    <scope>NUCLEOTIDE SEQUENCE [LARGE SCALE GENOMIC DNA]</scope>
    <source>
        <strain evidence="1 2">2789STDY5834841</strain>
    </source>
</reference>
<dbReference type="EMBL" id="CYZO01000064">
    <property type="protein sequence ID" value="CUO49580.1"/>
    <property type="molecule type" value="Genomic_DNA"/>
</dbReference>
<dbReference type="Proteomes" id="UP000095787">
    <property type="component" value="Unassembled WGS sequence"/>
</dbReference>
<name>A0A174FM68_9FIRM</name>
<gene>
    <name evidence="1" type="ORF">ERS852456_02717</name>
</gene>